<sequence length="105" mass="11824">MGLGSRRSRVTMRSHLQQVAYLSGGHDIKSCPWHMIRREHVRSIIEMMSELGKAPSTINTALSAMKGVAREAWVAGRMDSESHHQISDLKSVRAQGCRRAYTLMM</sequence>
<evidence type="ECO:0000313" key="2">
    <source>
        <dbReference type="EMBL" id="BBI65662.1"/>
    </source>
</evidence>
<organism evidence="2 3">
    <name type="scientific">Vreelandella sulfidaeris</name>
    <dbReference type="NCBI Taxonomy" id="115553"/>
    <lineage>
        <taxon>Bacteria</taxon>
        <taxon>Pseudomonadati</taxon>
        <taxon>Pseudomonadota</taxon>
        <taxon>Gammaproteobacteria</taxon>
        <taxon>Oceanospirillales</taxon>
        <taxon>Halomonadaceae</taxon>
        <taxon>Vreelandella</taxon>
    </lineage>
</organism>
<name>A0A455UH92_9GAMM</name>
<evidence type="ECO:0000313" key="3">
    <source>
        <dbReference type="Proteomes" id="UP000320231"/>
    </source>
</evidence>
<dbReference type="GO" id="GO:0015074">
    <property type="term" value="P:DNA integration"/>
    <property type="evidence" value="ECO:0007669"/>
    <property type="project" value="InterPro"/>
</dbReference>
<dbReference type="InterPro" id="IPR004107">
    <property type="entry name" value="Integrase_SAM-like_N"/>
</dbReference>
<feature type="domain" description="Integrase SAM-like N-terminal" evidence="1">
    <location>
        <begin position="6"/>
        <end position="71"/>
    </location>
</feature>
<accession>A0A455UH92</accession>
<dbReference type="GO" id="GO:0003677">
    <property type="term" value="F:DNA binding"/>
    <property type="evidence" value="ECO:0007669"/>
    <property type="project" value="InterPro"/>
</dbReference>
<dbReference type="Proteomes" id="UP000320231">
    <property type="component" value="Plasmid pBAA-803-A"/>
</dbReference>
<keyword evidence="2" id="KW-0614">Plasmid</keyword>
<evidence type="ECO:0000259" key="1">
    <source>
        <dbReference type="Pfam" id="PF02899"/>
    </source>
</evidence>
<dbReference type="KEGG" id="hsr:HSBAA_PA_2650"/>
<proteinExistence type="predicted"/>
<dbReference type="Pfam" id="PF02899">
    <property type="entry name" value="Phage_int_SAM_1"/>
    <property type="match status" value="1"/>
</dbReference>
<dbReference type="AlphaFoldDB" id="A0A455UH92"/>
<geneLocation type="plasmid" evidence="3">
    <name>pbaa-803-a dna</name>
</geneLocation>
<gene>
    <name evidence="2" type="ORF">HSBAA_PA_2650</name>
</gene>
<dbReference type="EMBL" id="AP019515">
    <property type="protein sequence ID" value="BBI65662.1"/>
    <property type="molecule type" value="Genomic_DNA"/>
</dbReference>
<protein>
    <recommendedName>
        <fullName evidence="1">Integrase SAM-like N-terminal domain-containing protein</fullName>
    </recommendedName>
</protein>
<reference evidence="2 3" key="1">
    <citation type="journal article" date="2019" name="Microbiol. Resour. Announc.">
        <title>Complete Genome Sequence of Halomonas sulfidaeris Strain Esulfide1 Isolated from a Metal Sulfide Rock at a Depth of 2,200 Meters, Obtained Using Nanopore Sequencing.</title>
        <authorList>
            <person name="Saito M."/>
            <person name="Nishigata A."/>
            <person name="Galipon J."/>
            <person name="Arakawa K."/>
        </authorList>
    </citation>
    <scope>NUCLEOTIDE SEQUENCE [LARGE SCALE GENOMIC DNA]</scope>
    <source>
        <strain evidence="2 3">ATCC BAA-803</strain>
        <plasmid evidence="3">pbaa-803-a dna</plasmid>
    </source>
</reference>